<reference evidence="1 2" key="1">
    <citation type="submission" date="2021-12" db="EMBL/GenBank/DDBJ databases">
        <title>Discovery of the Pendulisporaceae a myxobacterial family with distinct sporulation behavior and unique specialized metabolism.</title>
        <authorList>
            <person name="Garcia R."/>
            <person name="Popoff A."/>
            <person name="Bader C.D."/>
            <person name="Loehr J."/>
            <person name="Walesch S."/>
            <person name="Walt C."/>
            <person name="Boldt J."/>
            <person name="Bunk B."/>
            <person name="Haeckl F.J.F.P.J."/>
            <person name="Gunesch A.P."/>
            <person name="Birkelbach J."/>
            <person name="Nuebel U."/>
            <person name="Pietschmann T."/>
            <person name="Bach T."/>
            <person name="Mueller R."/>
        </authorList>
    </citation>
    <scope>NUCLEOTIDE SEQUENCE [LARGE SCALE GENOMIC DNA]</scope>
    <source>
        <strain evidence="1 2">MSr11954</strain>
    </source>
</reference>
<name>A0ABZ2M4K6_9BACT</name>
<dbReference type="Proteomes" id="UP001370348">
    <property type="component" value="Chromosome"/>
</dbReference>
<sequence>MPTHRGADNPKGRSVMAICSGLLVRDNFADTGTVPSTGTIWTSPDIIPYGQDVLSSAQAVSTYKGPDIGRPVVNNLNNNIYVRCRNVSNHTMTGNVNLYYANSSLFLLPNTWTQLKVPTVNNAFVTASGPAPSTSIPEGIIGMVQAPFNLSHVPPEHHFCFIAVVNDNNVPFPIPAKFASNAAFASWVASNPSVAWRNIVLCAGSNSNVTSYQTFGNCNPIASTFIFSMVGKNLPPGTTWQAHCADKRLPQAFSASGTFSTSGTASLQMEVPPNIGGGNPLLTMAFTYTAPGGQAFPKNAVVTVTYYQVPTVFEQSPQLVEEEKHVVRDHVVAAPDGGDSGFATMQLLLLGSVEVQPTFT</sequence>
<accession>A0ABZ2M4K6</accession>
<evidence type="ECO:0008006" key="3">
    <source>
        <dbReference type="Google" id="ProtNLM"/>
    </source>
</evidence>
<proteinExistence type="predicted"/>
<protein>
    <recommendedName>
        <fullName evidence="3">Capsid protein</fullName>
    </recommendedName>
</protein>
<organism evidence="1 2">
    <name type="scientific">Pendulispora albinea</name>
    <dbReference type="NCBI Taxonomy" id="2741071"/>
    <lineage>
        <taxon>Bacteria</taxon>
        <taxon>Pseudomonadati</taxon>
        <taxon>Myxococcota</taxon>
        <taxon>Myxococcia</taxon>
        <taxon>Myxococcales</taxon>
        <taxon>Sorangiineae</taxon>
        <taxon>Pendulisporaceae</taxon>
        <taxon>Pendulispora</taxon>
    </lineage>
</organism>
<gene>
    <name evidence="1" type="ORF">LZC94_02960</name>
</gene>
<keyword evidence="2" id="KW-1185">Reference proteome</keyword>
<evidence type="ECO:0000313" key="1">
    <source>
        <dbReference type="EMBL" id="WXB16241.1"/>
    </source>
</evidence>
<dbReference type="RefSeq" id="WP_394825870.1">
    <property type="nucleotide sequence ID" value="NZ_CP089984.1"/>
</dbReference>
<evidence type="ECO:0000313" key="2">
    <source>
        <dbReference type="Proteomes" id="UP001370348"/>
    </source>
</evidence>
<dbReference type="EMBL" id="CP089984">
    <property type="protein sequence ID" value="WXB16241.1"/>
    <property type="molecule type" value="Genomic_DNA"/>
</dbReference>